<dbReference type="AlphaFoldDB" id="A0A1T3NZY6"/>
<evidence type="ECO:0000313" key="1">
    <source>
        <dbReference type="EMBL" id="OPC82419.1"/>
    </source>
</evidence>
<dbReference type="STRING" id="159449.B4N89_17060"/>
<organism evidence="1 2">
    <name type="scientific">Embleya scabrispora</name>
    <dbReference type="NCBI Taxonomy" id="159449"/>
    <lineage>
        <taxon>Bacteria</taxon>
        <taxon>Bacillati</taxon>
        <taxon>Actinomycetota</taxon>
        <taxon>Actinomycetes</taxon>
        <taxon>Kitasatosporales</taxon>
        <taxon>Streptomycetaceae</taxon>
        <taxon>Embleya</taxon>
    </lineage>
</organism>
<gene>
    <name evidence="1" type="ORF">B4N89_17060</name>
</gene>
<protein>
    <submittedName>
        <fullName evidence="1">Uncharacterized protein</fullName>
    </submittedName>
</protein>
<sequence length="85" mass="9409">MSWSWEYHPDEQSVVGGAPEAFIAQVETRAEEIVRAAEALYLDGATYQGPNPPMGTAYPESGMFRYLIVVRSESVLVLQVTYLPA</sequence>
<comment type="caution">
    <text evidence="1">The sequence shown here is derived from an EMBL/GenBank/DDBJ whole genome shotgun (WGS) entry which is preliminary data.</text>
</comment>
<keyword evidence="2" id="KW-1185">Reference proteome</keyword>
<name>A0A1T3NZY6_9ACTN</name>
<dbReference type="RefSeq" id="WP_078976685.1">
    <property type="nucleotide sequence ID" value="NZ_MWQN01000001.1"/>
</dbReference>
<accession>A0A1T3NZY6</accession>
<dbReference type="Proteomes" id="UP000190037">
    <property type="component" value="Unassembled WGS sequence"/>
</dbReference>
<evidence type="ECO:0000313" key="2">
    <source>
        <dbReference type="Proteomes" id="UP000190037"/>
    </source>
</evidence>
<dbReference type="OrthoDB" id="3431977at2"/>
<proteinExistence type="predicted"/>
<reference evidence="1 2" key="1">
    <citation type="submission" date="2017-03" db="EMBL/GenBank/DDBJ databases">
        <title>Draft genome sequence of Streptomyces scabrisporus NF3, endophyte isolated from Amphipterygium adstringens.</title>
        <authorList>
            <person name="Vazquez M."/>
            <person name="Ceapa C.D."/>
            <person name="Rodriguez Luna D."/>
            <person name="Sanchez Esquivel S."/>
        </authorList>
    </citation>
    <scope>NUCLEOTIDE SEQUENCE [LARGE SCALE GENOMIC DNA]</scope>
    <source>
        <strain evidence="1 2">NF3</strain>
    </source>
</reference>
<dbReference type="EMBL" id="MWQN01000001">
    <property type="protein sequence ID" value="OPC82419.1"/>
    <property type="molecule type" value="Genomic_DNA"/>
</dbReference>